<evidence type="ECO:0000313" key="2">
    <source>
        <dbReference type="Proteomes" id="UP001597112"/>
    </source>
</evidence>
<accession>A0ABW3KBF2</accession>
<gene>
    <name evidence="1" type="ORF">ACFQ21_25335</name>
</gene>
<reference evidence="2" key="1">
    <citation type="journal article" date="2019" name="Int. J. Syst. Evol. Microbiol.">
        <title>The Global Catalogue of Microorganisms (GCM) 10K type strain sequencing project: providing services to taxonomists for standard genome sequencing and annotation.</title>
        <authorList>
            <consortium name="The Broad Institute Genomics Platform"/>
            <consortium name="The Broad Institute Genome Sequencing Center for Infectious Disease"/>
            <person name="Wu L."/>
            <person name="Ma J."/>
        </authorList>
    </citation>
    <scope>NUCLEOTIDE SEQUENCE [LARGE SCALE GENOMIC DNA]</scope>
    <source>
        <strain evidence="2">CCUG 58938</strain>
    </source>
</reference>
<sequence>MKKLIPILIVIFFVLLIGRAYHTLYYFSTTSMAQVPIEKNDSFALAVTDSLVLPLDSMTSPGVAVNEQYISFEGKSNLAFLNFVSRNIYLYDLHHNAIINVIHLDSLGFSAEDGVQGFCMITPDSVLIYSYKKSRWTLIHEQKGKLAQGDMGMDKHSFLTVYPFVTTYAPMQYDHENKQVYFTGPSTAFGDYTRDKQRNVLISLNLQTGQATNHVNYPETYWQANWGGLAGFERLSYCLNPTDGLLVFSFMADHTLTIYNTEDGSIDHAIAPSTFFTPLKSFDFHPMLVDFHKPEIEQRYAQSFAYLNIVYDPYRKMYYRFTDFPSDSGQKQNSIILLTDRFERVGEIVLPANRYNINNYFVSETGFFIKRKDVHNDESLVYDCFQPEHIKSADHP</sequence>
<name>A0ABW3KBF2_9BACT</name>
<dbReference type="Pfam" id="PF13970">
    <property type="entry name" value="DUF4221"/>
    <property type="match status" value="1"/>
</dbReference>
<keyword evidence="2" id="KW-1185">Reference proteome</keyword>
<dbReference type="RefSeq" id="WP_377584160.1">
    <property type="nucleotide sequence ID" value="NZ_JBHTKA010000013.1"/>
</dbReference>
<dbReference type="Proteomes" id="UP001597112">
    <property type="component" value="Unassembled WGS sequence"/>
</dbReference>
<protein>
    <submittedName>
        <fullName evidence="1">DUF4221 family protein</fullName>
    </submittedName>
</protein>
<comment type="caution">
    <text evidence="1">The sequence shown here is derived from an EMBL/GenBank/DDBJ whole genome shotgun (WGS) entry which is preliminary data.</text>
</comment>
<dbReference type="InterPro" id="IPR011044">
    <property type="entry name" value="Quino_amine_DH_bsu"/>
</dbReference>
<evidence type="ECO:0000313" key="1">
    <source>
        <dbReference type="EMBL" id="MFD1002673.1"/>
    </source>
</evidence>
<proteinExistence type="predicted"/>
<dbReference type="EMBL" id="JBHTKA010000013">
    <property type="protein sequence ID" value="MFD1002673.1"/>
    <property type="molecule type" value="Genomic_DNA"/>
</dbReference>
<organism evidence="1 2">
    <name type="scientific">Ohtaekwangia kribbensis</name>
    <dbReference type="NCBI Taxonomy" id="688913"/>
    <lineage>
        <taxon>Bacteria</taxon>
        <taxon>Pseudomonadati</taxon>
        <taxon>Bacteroidota</taxon>
        <taxon>Cytophagia</taxon>
        <taxon>Cytophagales</taxon>
        <taxon>Fulvivirgaceae</taxon>
        <taxon>Ohtaekwangia</taxon>
    </lineage>
</organism>
<dbReference type="SUPFAM" id="SSF50969">
    <property type="entry name" value="YVTN repeat-like/Quinoprotein amine dehydrogenase"/>
    <property type="match status" value="1"/>
</dbReference>
<dbReference type="InterPro" id="IPR025316">
    <property type="entry name" value="DUF4221"/>
</dbReference>